<protein>
    <recommendedName>
        <fullName evidence="5">Sulfotransferase domain-containing protein</fullName>
    </recommendedName>
</protein>
<dbReference type="AlphaFoldDB" id="R7U9D9"/>
<reference evidence="2 4" key="2">
    <citation type="journal article" date="2013" name="Nature">
        <title>Insights into bilaterian evolution from three spiralian genomes.</title>
        <authorList>
            <person name="Simakov O."/>
            <person name="Marletaz F."/>
            <person name="Cho S.J."/>
            <person name="Edsinger-Gonzales E."/>
            <person name="Havlak P."/>
            <person name="Hellsten U."/>
            <person name="Kuo D.H."/>
            <person name="Larsson T."/>
            <person name="Lv J."/>
            <person name="Arendt D."/>
            <person name="Savage R."/>
            <person name="Osoegawa K."/>
            <person name="de Jong P."/>
            <person name="Grimwood J."/>
            <person name="Chapman J.A."/>
            <person name="Shapiro H."/>
            <person name="Aerts A."/>
            <person name="Otillar R.P."/>
            <person name="Terry A.Y."/>
            <person name="Boore J.L."/>
            <person name="Grigoriev I.V."/>
            <person name="Lindberg D.R."/>
            <person name="Seaver E.C."/>
            <person name="Weisblat D.A."/>
            <person name="Putnam N.H."/>
            <person name="Rokhsar D.S."/>
        </authorList>
    </citation>
    <scope>NUCLEOTIDE SEQUENCE</scope>
    <source>
        <strain evidence="2 4">I ESC-2004</strain>
    </source>
</reference>
<keyword evidence="1" id="KW-0472">Membrane</keyword>
<dbReference type="SUPFAM" id="SSF52540">
    <property type="entry name" value="P-loop containing nucleoside triphosphate hydrolases"/>
    <property type="match status" value="1"/>
</dbReference>
<reference evidence="3" key="3">
    <citation type="submission" date="2015-06" db="UniProtKB">
        <authorList>
            <consortium name="EnsemblMetazoa"/>
        </authorList>
    </citation>
    <scope>IDENTIFICATION</scope>
</reference>
<dbReference type="Gene3D" id="3.40.50.300">
    <property type="entry name" value="P-loop containing nucleotide triphosphate hydrolases"/>
    <property type="match status" value="1"/>
</dbReference>
<keyword evidence="1" id="KW-1133">Transmembrane helix</keyword>
<feature type="transmembrane region" description="Helical" evidence="1">
    <location>
        <begin position="21"/>
        <end position="40"/>
    </location>
</feature>
<evidence type="ECO:0000313" key="2">
    <source>
        <dbReference type="EMBL" id="ELU02604.1"/>
    </source>
</evidence>
<dbReference type="EMBL" id="AMQN01008733">
    <property type="status" value="NOT_ANNOTATED_CDS"/>
    <property type="molecule type" value="Genomic_DNA"/>
</dbReference>
<evidence type="ECO:0008006" key="5">
    <source>
        <dbReference type="Google" id="ProtNLM"/>
    </source>
</evidence>
<dbReference type="OrthoDB" id="5912733at2759"/>
<dbReference type="STRING" id="283909.R7U9D9"/>
<gene>
    <name evidence="2" type="ORF">CAPTEDRAFT_217758</name>
</gene>
<evidence type="ECO:0000313" key="4">
    <source>
        <dbReference type="Proteomes" id="UP000014760"/>
    </source>
</evidence>
<dbReference type="InterPro" id="IPR027417">
    <property type="entry name" value="P-loop_NTPase"/>
</dbReference>
<dbReference type="EnsemblMetazoa" id="CapteT217758">
    <property type="protein sequence ID" value="CapteP217758"/>
    <property type="gene ID" value="CapteG217758"/>
</dbReference>
<dbReference type="Proteomes" id="UP000014760">
    <property type="component" value="Unassembled WGS sequence"/>
</dbReference>
<dbReference type="EMBL" id="KB303858">
    <property type="protein sequence ID" value="ELU02604.1"/>
    <property type="molecule type" value="Genomic_DNA"/>
</dbReference>
<evidence type="ECO:0000256" key="1">
    <source>
        <dbReference type="SAM" id="Phobius"/>
    </source>
</evidence>
<organism evidence="2">
    <name type="scientific">Capitella teleta</name>
    <name type="common">Polychaete worm</name>
    <dbReference type="NCBI Taxonomy" id="283909"/>
    <lineage>
        <taxon>Eukaryota</taxon>
        <taxon>Metazoa</taxon>
        <taxon>Spiralia</taxon>
        <taxon>Lophotrochozoa</taxon>
        <taxon>Annelida</taxon>
        <taxon>Polychaeta</taxon>
        <taxon>Sedentaria</taxon>
        <taxon>Scolecida</taxon>
        <taxon>Capitellidae</taxon>
        <taxon>Capitella</taxon>
    </lineage>
</organism>
<reference evidence="4" key="1">
    <citation type="submission" date="2012-12" db="EMBL/GenBank/DDBJ databases">
        <authorList>
            <person name="Hellsten U."/>
            <person name="Grimwood J."/>
            <person name="Chapman J.A."/>
            <person name="Shapiro H."/>
            <person name="Aerts A."/>
            <person name="Otillar R.P."/>
            <person name="Terry A.Y."/>
            <person name="Boore J.L."/>
            <person name="Simakov O."/>
            <person name="Marletaz F."/>
            <person name="Cho S.-J."/>
            <person name="Edsinger-Gonzales E."/>
            <person name="Havlak P."/>
            <person name="Kuo D.-H."/>
            <person name="Larsson T."/>
            <person name="Lv J."/>
            <person name="Arendt D."/>
            <person name="Savage R."/>
            <person name="Osoegawa K."/>
            <person name="de Jong P."/>
            <person name="Lindberg D.R."/>
            <person name="Seaver E.C."/>
            <person name="Weisblat D.A."/>
            <person name="Putnam N.H."/>
            <person name="Grigoriev I.V."/>
            <person name="Rokhsar D.S."/>
        </authorList>
    </citation>
    <scope>NUCLEOTIDE SEQUENCE</scope>
    <source>
        <strain evidence="4">I ESC-2004</strain>
    </source>
</reference>
<dbReference type="PANTHER" id="PTHR33844:SF1">
    <property type="entry name" value="SULFOTRANSFERASE DOMAIN-CONTAINING PROTEIN"/>
    <property type="match status" value="1"/>
</dbReference>
<name>R7U9D9_CAPTE</name>
<keyword evidence="1" id="KW-0812">Transmembrane</keyword>
<keyword evidence="4" id="KW-1185">Reference proteome</keyword>
<sequence>MAIRILDTILLLIGRLIIKGIFLFFRLIFCIVQTLSWKIFGIQDSIEKNKDPKSKPVAQALKVLATWKYCIIMPPSLRDFICVHDEYIDAEYVIQNDHVSLFFLDPHQDVAVFGEGIPGQKLWHSDCDSFISLALFKFSKRLIVMPMEEFYKVCARLPDPEKPLTIMGNTARCGSTLLTQIFECTNKVISYSEPYPLNNLGAMFHKKGHCAEVTKLARSLLRMYLRPLDCMPDVEGYLLKPCGPSFICAEIIKKVHAKTTVFYLYRDMESVTKSMYKLSFVLPSTRMCYIFCRLNGNLVEAVFKNALFPTEGTNRVTDNDYCSGIFQAAIASNVYLKMRKEDKDVHGLLFDDLLQDKEKGVRAILKVCRLPESLLKDAMVAFTRDSQRNSIVSKEIFAAIKPLEYTEEDKMKSNKLLKEFGYPPIDQPCRIDGTLDFDEILGN</sequence>
<evidence type="ECO:0000313" key="3">
    <source>
        <dbReference type="EnsemblMetazoa" id="CapteP217758"/>
    </source>
</evidence>
<accession>R7U9D9</accession>
<dbReference type="HOGENOM" id="CLU_034499_0_0_1"/>
<dbReference type="PANTHER" id="PTHR33844">
    <property type="entry name" value="SULFOTRANSFER_1 DOMAIN-CONTAINING PROTEIN"/>
    <property type="match status" value="1"/>
</dbReference>
<proteinExistence type="predicted"/>